<dbReference type="InterPro" id="IPR011009">
    <property type="entry name" value="Kinase-like_dom_sf"/>
</dbReference>
<dbReference type="EMBL" id="CAKOGP040000001">
    <property type="protein sequence ID" value="CAJ1895247.1"/>
    <property type="molecule type" value="Genomic_DNA"/>
</dbReference>
<accession>A0AAD2CK82</accession>
<reference evidence="2" key="1">
    <citation type="submission" date="2023-08" db="EMBL/GenBank/DDBJ databases">
        <authorList>
            <person name="Audoor S."/>
            <person name="Bilcke G."/>
        </authorList>
    </citation>
    <scope>NUCLEOTIDE SEQUENCE</scope>
</reference>
<dbReference type="Gene3D" id="3.90.1200.10">
    <property type="match status" value="1"/>
</dbReference>
<evidence type="ECO:0000313" key="3">
    <source>
        <dbReference type="Proteomes" id="UP001295423"/>
    </source>
</evidence>
<dbReference type="PANTHER" id="PTHR47829:SF1">
    <property type="entry name" value="HAD FAMILY PHOSPHATASE"/>
    <property type="match status" value="1"/>
</dbReference>
<dbReference type="InterPro" id="IPR002575">
    <property type="entry name" value="Aminoglycoside_PTrfase"/>
</dbReference>
<comment type="caution">
    <text evidence="2">The sequence shown here is derived from an EMBL/GenBank/DDBJ whole genome shotgun (WGS) entry which is preliminary data.</text>
</comment>
<evidence type="ECO:0000313" key="2">
    <source>
        <dbReference type="EMBL" id="CAJ1895247.1"/>
    </source>
</evidence>
<protein>
    <recommendedName>
        <fullName evidence="1">Aminoglycoside phosphotransferase domain-containing protein</fullName>
    </recommendedName>
</protein>
<dbReference type="InterPro" id="IPR041726">
    <property type="entry name" value="ACAD10_11_N"/>
</dbReference>
<dbReference type="Proteomes" id="UP001295423">
    <property type="component" value="Unassembled WGS sequence"/>
</dbReference>
<dbReference type="AlphaFoldDB" id="A0AAD2CK82"/>
<proteinExistence type="predicted"/>
<gene>
    <name evidence="2" type="ORF">CYCCA115_LOCUS168</name>
</gene>
<dbReference type="CDD" id="cd05154">
    <property type="entry name" value="ACAD10_11_N-like"/>
    <property type="match status" value="1"/>
</dbReference>
<feature type="domain" description="Aminoglycoside phosphotransferase" evidence="1">
    <location>
        <begin position="56"/>
        <end position="289"/>
    </location>
</feature>
<dbReference type="PANTHER" id="PTHR47829">
    <property type="entry name" value="HYDROLASE, PUTATIVE (AFU_ORTHOLOGUE AFUA_1G12880)-RELATED"/>
    <property type="match status" value="1"/>
</dbReference>
<dbReference type="SUPFAM" id="SSF56112">
    <property type="entry name" value="Protein kinase-like (PK-like)"/>
    <property type="match status" value="1"/>
</dbReference>
<dbReference type="InterPro" id="IPR052898">
    <property type="entry name" value="ACAD10-like"/>
</dbReference>
<dbReference type="Pfam" id="PF01636">
    <property type="entry name" value="APH"/>
    <property type="match status" value="1"/>
</dbReference>
<dbReference type="Gene3D" id="3.30.200.20">
    <property type="entry name" value="Phosphorylase Kinase, domain 1"/>
    <property type="match status" value="1"/>
</dbReference>
<sequence length="402" mass="44467">MDETDASAGQGQSTTDVRQSLNELKLAHWIVDARVLDGLVPKGILTSAATLEAKLKIRQFGFGQSNPTYLFRILGGEFAAVLRKKPDKVAHASAHALHREYRVLEALAKHNQLHPDSTVPVPKVYAYCKSKHVLGAEFYLMEFVNGRIFTDASMPGLSAEERTRAFKSVVDTLSKLHRVNLTEVDLETFGKKGNYTQRQLRRLVGICKRQSELSGKPNLEIEDLAGQLSQYAPYCPNYVSLLHGDFKVDNLIFHPQESRVIAVLDWELSTIGDSLCDVANMSMMYFMPKSKGTGISGIAGLDLEELGIPSRLSILQEYCNLRPDVDSTLAGDWSGYYLAFLFFKNCVIVQGVAQRQQDGVASSSVAKKVGNLLPIIIRMTQGMIDNYVKPSLGVIQAPKSNL</sequence>
<organism evidence="2 3">
    <name type="scientific">Cylindrotheca closterium</name>
    <dbReference type="NCBI Taxonomy" id="2856"/>
    <lineage>
        <taxon>Eukaryota</taxon>
        <taxon>Sar</taxon>
        <taxon>Stramenopiles</taxon>
        <taxon>Ochrophyta</taxon>
        <taxon>Bacillariophyta</taxon>
        <taxon>Bacillariophyceae</taxon>
        <taxon>Bacillariophycidae</taxon>
        <taxon>Bacillariales</taxon>
        <taxon>Bacillariaceae</taxon>
        <taxon>Cylindrotheca</taxon>
    </lineage>
</organism>
<name>A0AAD2CK82_9STRA</name>
<evidence type="ECO:0000259" key="1">
    <source>
        <dbReference type="Pfam" id="PF01636"/>
    </source>
</evidence>
<keyword evidence="3" id="KW-1185">Reference proteome</keyword>